<accession>A0A2K9N960</accession>
<dbReference type="Gene3D" id="2.170.130.10">
    <property type="entry name" value="TonB-dependent receptor, plug domain"/>
    <property type="match status" value="1"/>
</dbReference>
<dbReference type="Gene3D" id="2.40.170.20">
    <property type="entry name" value="TonB-dependent receptor, beta-barrel domain"/>
    <property type="match status" value="1"/>
</dbReference>
<keyword evidence="10" id="KW-0675">Receptor</keyword>
<evidence type="ECO:0000256" key="4">
    <source>
        <dbReference type="ARBA" id="ARBA00022692"/>
    </source>
</evidence>
<evidence type="ECO:0000313" key="11">
    <source>
        <dbReference type="Proteomes" id="UP000234752"/>
    </source>
</evidence>
<dbReference type="InterPro" id="IPR012910">
    <property type="entry name" value="Plug_dom"/>
</dbReference>
<keyword evidence="2 8" id="KW-0813">Transport</keyword>
<proteinExistence type="inferred from homology"/>
<keyword evidence="7 8" id="KW-0998">Cell outer membrane</keyword>
<keyword evidence="4 8" id="KW-0812">Transmembrane</keyword>
<keyword evidence="3 8" id="KW-1134">Transmembrane beta strand</keyword>
<keyword evidence="5 9" id="KW-0798">TonB box</keyword>
<protein>
    <submittedName>
        <fullName evidence="10">TonB-dependent receptor</fullName>
    </submittedName>
</protein>
<sequence>MTNYRVSKSGTLRTALLTGAAAMVLTSFPAMAQSSQASSEAESLKEIVVVGSRLRRDVFNSPSPVQVINREESVLAGMVSTGDLLQQSGVTSGSGQLNNAFGGFVTNGGPGANSVSLRGLGSGRTLVLINGRRVMPSGTRGSVGATDLNTLPNAIVERVEILREGASSVYGSDAIAGVINIVTQKNIEGVTAEGQFTRPFDNGGEQARASLVGGTSGDRWQIAGSLEYFQQKNLTLADRDWTRCNLDYQRNPTTGASVDFVDPITGQPKCYPITGTGSNGVTINTLGTASITGVGALGSVGTAFNRWRPNSAVTTGLPGFEGVGGGSNNINVRDTFDPRTLNRSLLSPVKTYNFFGQASYELDEEGASEVYAEFLYNRRESWQTGYRQLSLDYPNTSPLVPANLQGRGTAFGSLLHTGPGLRAFIGFGNDRSEQEIDFYKGTTGVRGDLKFVPNWRYDFNVSHANSEGSYLQQSFLTDKTSNSVNVVTAPAGFNSALVRPGANGVGVTCAVNLTNPAENCIPAPVLNSQTIGGVLPQDWVNYMFRDVVGNTKFRENTATLNMDGPIFELPAGMVQMAIGAEYRESKINDTPDPNSVRGNLLNLTTSAPTRGKDNVYEIFSEVEVPLLKDLPLVEELTFTGSGRYTEYDSYGSDWTYKVGGNYRPAKWMAIRSTFGTSFRAPALYEQFLGTTSGFLSSQADPCNNYGAAGVNANVKANCAAEGLSPNYSATQSVQVNSGGGRAAGVEAETSENFAIGTVIQPELPDGMGEFSFALDYFDIKIDNSVTRIGGTEILSRCYNSVEFRSGAPLCRLVSAREAGTNRLIISDSYTNIASSITTGLDYNIRYETEVGPGDVTINGQLTQFFKQKSKTFPDQPYDEYNGTLNTPEYTLNADLTYRYENWKFRYGFEWIASMDSYELLGLNPATDVRIAKVPSYDLHHFSVQYKTDDWGMTVGVRNAFDKEPPKISSGLTGAKASYSRVGNSPIYSGYDFYGRRVYVNVSKTF</sequence>
<evidence type="ECO:0000256" key="6">
    <source>
        <dbReference type="ARBA" id="ARBA00023136"/>
    </source>
</evidence>
<evidence type="ECO:0000256" key="7">
    <source>
        <dbReference type="ARBA" id="ARBA00023237"/>
    </source>
</evidence>
<name>A0A2K9N960_9PROT</name>
<reference evidence="10 11" key="1">
    <citation type="submission" date="2017-12" db="EMBL/GenBank/DDBJ databases">
        <title>Genomes of bacteria within cyanobacterial aggregates.</title>
        <authorList>
            <person name="Cai H."/>
        </authorList>
    </citation>
    <scope>NUCLEOTIDE SEQUENCE [LARGE SCALE GENOMIC DNA]</scope>
    <source>
        <strain evidence="10 11">TH16</strain>
    </source>
</reference>
<keyword evidence="11" id="KW-1185">Reference proteome</keyword>
<dbReference type="EMBL" id="CP025611">
    <property type="protein sequence ID" value="AUN29532.1"/>
    <property type="molecule type" value="Genomic_DNA"/>
</dbReference>
<dbReference type="OrthoDB" id="7582244at2"/>
<evidence type="ECO:0000256" key="1">
    <source>
        <dbReference type="ARBA" id="ARBA00004571"/>
    </source>
</evidence>
<organism evidence="10 11">
    <name type="scientific">Niveispirillum cyanobacteriorum</name>
    <dbReference type="NCBI Taxonomy" id="1612173"/>
    <lineage>
        <taxon>Bacteria</taxon>
        <taxon>Pseudomonadati</taxon>
        <taxon>Pseudomonadota</taxon>
        <taxon>Alphaproteobacteria</taxon>
        <taxon>Rhodospirillales</taxon>
        <taxon>Azospirillaceae</taxon>
        <taxon>Niveispirillum</taxon>
    </lineage>
</organism>
<dbReference type="KEGG" id="ncb:C0V82_04280"/>
<dbReference type="PANTHER" id="PTHR47234:SF2">
    <property type="entry name" value="TONB-DEPENDENT RECEPTOR"/>
    <property type="match status" value="1"/>
</dbReference>
<dbReference type="AlphaFoldDB" id="A0A2K9N960"/>
<dbReference type="InterPro" id="IPR039426">
    <property type="entry name" value="TonB-dep_rcpt-like"/>
</dbReference>
<evidence type="ECO:0000256" key="5">
    <source>
        <dbReference type="ARBA" id="ARBA00023077"/>
    </source>
</evidence>
<dbReference type="Pfam" id="PF07715">
    <property type="entry name" value="Plug"/>
    <property type="match status" value="1"/>
</dbReference>
<evidence type="ECO:0000256" key="2">
    <source>
        <dbReference type="ARBA" id="ARBA00022448"/>
    </source>
</evidence>
<dbReference type="Pfam" id="PF00593">
    <property type="entry name" value="TonB_dep_Rec_b-barrel"/>
    <property type="match status" value="1"/>
</dbReference>
<dbReference type="SUPFAM" id="SSF56935">
    <property type="entry name" value="Porins"/>
    <property type="match status" value="1"/>
</dbReference>
<evidence type="ECO:0000313" key="10">
    <source>
        <dbReference type="EMBL" id="AUN29532.1"/>
    </source>
</evidence>
<gene>
    <name evidence="10" type="ORF">C0V82_04280</name>
</gene>
<dbReference type="PROSITE" id="PS52016">
    <property type="entry name" value="TONB_DEPENDENT_REC_3"/>
    <property type="match status" value="1"/>
</dbReference>
<dbReference type="InterPro" id="IPR036942">
    <property type="entry name" value="Beta-barrel_TonB_sf"/>
</dbReference>
<dbReference type="RefSeq" id="WP_102111258.1">
    <property type="nucleotide sequence ID" value="NZ_BMGN01000003.1"/>
</dbReference>
<dbReference type="GO" id="GO:0009279">
    <property type="term" value="C:cell outer membrane"/>
    <property type="evidence" value="ECO:0007669"/>
    <property type="project" value="UniProtKB-SubCell"/>
</dbReference>
<evidence type="ECO:0000256" key="8">
    <source>
        <dbReference type="PROSITE-ProRule" id="PRU01360"/>
    </source>
</evidence>
<dbReference type="PANTHER" id="PTHR47234">
    <property type="match status" value="1"/>
</dbReference>
<comment type="similarity">
    <text evidence="8 9">Belongs to the TonB-dependent receptor family.</text>
</comment>
<evidence type="ECO:0000256" key="3">
    <source>
        <dbReference type="ARBA" id="ARBA00022452"/>
    </source>
</evidence>
<comment type="subcellular location">
    <subcellularLocation>
        <location evidence="1 8">Cell outer membrane</location>
        <topology evidence="1 8">Multi-pass membrane protein</topology>
    </subcellularLocation>
</comment>
<keyword evidence="6 8" id="KW-0472">Membrane</keyword>
<dbReference type="Proteomes" id="UP000234752">
    <property type="component" value="Chromosome eg_1"/>
</dbReference>
<dbReference type="InterPro" id="IPR000531">
    <property type="entry name" value="Beta-barrel_TonB"/>
</dbReference>
<evidence type="ECO:0000256" key="9">
    <source>
        <dbReference type="RuleBase" id="RU003357"/>
    </source>
</evidence>
<dbReference type="InterPro" id="IPR037066">
    <property type="entry name" value="Plug_dom_sf"/>
</dbReference>